<proteinExistence type="predicted"/>
<organism evidence="1 2">
    <name type="scientific">Bhargavaea ginsengi</name>
    <dbReference type="NCBI Taxonomy" id="426757"/>
    <lineage>
        <taxon>Bacteria</taxon>
        <taxon>Bacillati</taxon>
        <taxon>Bacillota</taxon>
        <taxon>Bacilli</taxon>
        <taxon>Bacillales</taxon>
        <taxon>Caryophanaceae</taxon>
        <taxon>Bhargavaea</taxon>
    </lineage>
</organism>
<evidence type="ECO:0008006" key="3">
    <source>
        <dbReference type="Google" id="ProtNLM"/>
    </source>
</evidence>
<dbReference type="RefSeq" id="WP_092049012.1">
    <property type="nucleotide sequence ID" value="NZ_FNZF01000001.1"/>
</dbReference>
<reference evidence="2" key="1">
    <citation type="submission" date="2016-10" db="EMBL/GenBank/DDBJ databases">
        <authorList>
            <person name="Varghese N."/>
            <person name="Submissions S."/>
        </authorList>
    </citation>
    <scope>NUCLEOTIDE SEQUENCE [LARGE SCALE GENOMIC DNA]</scope>
    <source>
        <strain evidence="2">CGMCC 1.6763</strain>
    </source>
</reference>
<dbReference type="EMBL" id="FNZF01000001">
    <property type="protein sequence ID" value="SEI70600.1"/>
    <property type="molecule type" value="Genomic_DNA"/>
</dbReference>
<keyword evidence="2" id="KW-1185">Reference proteome</keyword>
<dbReference type="NCBIfam" id="NF033436">
    <property type="entry name" value="SpoVM_broad"/>
    <property type="match status" value="1"/>
</dbReference>
<dbReference type="Proteomes" id="UP000199200">
    <property type="component" value="Unassembled WGS sequence"/>
</dbReference>
<evidence type="ECO:0000313" key="1">
    <source>
        <dbReference type="EMBL" id="SEI70600.1"/>
    </source>
</evidence>
<dbReference type="STRING" id="426757.SAMN04488127_0239"/>
<protein>
    <recommendedName>
        <fullName evidence="3">Stage V sporulation protein SpoVM</fullName>
    </recommendedName>
</protein>
<name>A0A1H6T2V4_9BACL</name>
<accession>A0A1H6T2V4</accession>
<gene>
    <name evidence="1" type="ORF">SAMN04488127_0239</name>
</gene>
<evidence type="ECO:0000313" key="2">
    <source>
        <dbReference type="Proteomes" id="UP000199200"/>
    </source>
</evidence>
<dbReference type="AlphaFoldDB" id="A0A1H6T2V4"/>
<sequence>MRVYTFQLPKMVSSFARKCLTLFQREERKPVAKKKKRRKSKMPS</sequence>